<keyword evidence="9" id="KW-1185">Reference proteome</keyword>
<dbReference type="GO" id="GO:0000981">
    <property type="term" value="F:DNA-binding transcription factor activity, RNA polymerase II-specific"/>
    <property type="evidence" value="ECO:0007669"/>
    <property type="project" value="TreeGrafter"/>
</dbReference>
<evidence type="ECO:0000256" key="3">
    <source>
        <dbReference type="ARBA" id="ARBA00023125"/>
    </source>
</evidence>
<evidence type="ECO:0000256" key="1">
    <source>
        <dbReference type="ARBA" id="ARBA00004123"/>
    </source>
</evidence>
<dbReference type="SMART" id="SM00353">
    <property type="entry name" value="HLH"/>
    <property type="match status" value="1"/>
</dbReference>
<accession>A0A8T9BRW8</accession>
<evidence type="ECO:0000256" key="2">
    <source>
        <dbReference type="ARBA" id="ARBA00023015"/>
    </source>
</evidence>
<comment type="caution">
    <text evidence="8">The sequence shown here is derived from an EMBL/GenBank/DDBJ whole genome shotgun (WGS) entry which is preliminary data.</text>
</comment>
<keyword evidence="3" id="KW-0238">DNA-binding</keyword>
<dbReference type="SUPFAM" id="SSF47459">
    <property type="entry name" value="HLH, helix-loop-helix DNA-binding domain"/>
    <property type="match status" value="1"/>
</dbReference>
<dbReference type="Pfam" id="PF00010">
    <property type="entry name" value="HLH"/>
    <property type="match status" value="1"/>
</dbReference>
<evidence type="ECO:0000256" key="4">
    <source>
        <dbReference type="ARBA" id="ARBA00023163"/>
    </source>
</evidence>
<sequence>MSTSPPREADADADAGSANGALEEKPRLSEHEKKANHIASEQKRRQAIREGFDRLTELVPGLEGQGRSESVVLKKTVDYMRAQLEERRRLVGRIEEAGGRVEDGMRR</sequence>
<dbReference type="InterPro" id="IPR052207">
    <property type="entry name" value="Max-like/E-box_TFs"/>
</dbReference>
<keyword evidence="2" id="KW-0805">Transcription regulation</keyword>
<dbReference type="InterPro" id="IPR011598">
    <property type="entry name" value="bHLH_dom"/>
</dbReference>
<feature type="domain" description="BHLH" evidence="7">
    <location>
        <begin position="32"/>
        <end position="83"/>
    </location>
</feature>
<feature type="region of interest" description="Disordered" evidence="6">
    <location>
        <begin position="1"/>
        <end position="46"/>
    </location>
</feature>
<feature type="compositionally biased region" description="Basic and acidic residues" evidence="6">
    <location>
        <begin position="22"/>
        <end position="46"/>
    </location>
</feature>
<protein>
    <submittedName>
        <fullName evidence="8">Protein max</fullName>
    </submittedName>
</protein>
<dbReference type="OrthoDB" id="5778525at2759"/>
<dbReference type="PANTHER" id="PTHR15741:SF39">
    <property type="entry name" value="BHLH TRANSCRIPTION FACTOR (EUROFUNG)"/>
    <property type="match status" value="1"/>
</dbReference>
<keyword evidence="4" id="KW-0804">Transcription</keyword>
<dbReference type="PROSITE" id="PS50888">
    <property type="entry name" value="BHLH"/>
    <property type="match status" value="1"/>
</dbReference>
<evidence type="ECO:0000313" key="8">
    <source>
        <dbReference type="EMBL" id="TVY52456.1"/>
    </source>
</evidence>
<dbReference type="PANTHER" id="PTHR15741">
    <property type="entry name" value="BASIC HELIX-LOOP-HELIX ZIP TRANSCRIPTION FACTOR"/>
    <property type="match status" value="1"/>
</dbReference>
<proteinExistence type="predicted"/>
<gene>
    <name evidence="8" type="primary">Max</name>
    <name evidence="8" type="ORF">LSUE1_G009985</name>
</gene>
<organism evidence="8 9">
    <name type="scientific">Lachnellula suecica</name>
    <dbReference type="NCBI Taxonomy" id="602035"/>
    <lineage>
        <taxon>Eukaryota</taxon>
        <taxon>Fungi</taxon>
        <taxon>Dikarya</taxon>
        <taxon>Ascomycota</taxon>
        <taxon>Pezizomycotina</taxon>
        <taxon>Leotiomycetes</taxon>
        <taxon>Helotiales</taxon>
        <taxon>Lachnaceae</taxon>
        <taxon>Lachnellula</taxon>
    </lineage>
</organism>
<dbReference type="EMBL" id="QGMK01003519">
    <property type="protein sequence ID" value="TVY52456.1"/>
    <property type="molecule type" value="Genomic_DNA"/>
</dbReference>
<dbReference type="Proteomes" id="UP000469558">
    <property type="component" value="Unassembled WGS sequence"/>
</dbReference>
<dbReference type="GO" id="GO:0046983">
    <property type="term" value="F:protein dimerization activity"/>
    <property type="evidence" value="ECO:0007669"/>
    <property type="project" value="InterPro"/>
</dbReference>
<evidence type="ECO:0000256" key="6">
    <source>
        <dbReference type="SAM" id="MobiDB-lite"/>
    </source>
</evidence>
<evidence type="ECO:0000259" key="7">
    <source>
        <dbReference type="PROSITE" id="PS50888"/>
    </source>
</evidence>
<dbReference type="AlphaFoldDB" id="A0A8T9BRW8"/>
<evidence type="ECO:0000313" key="9">
    <source>
        <dbReference type="Proteomes" id="UP000469558"/>
    </source>
</evidence>
<dbReference type="Gene3D" id="4.10.280.10">
    <property type="entry name" value="Helix-loop-helix DNA-binding domain"/>
    <property type="match status" value="1"/>
</dbReference>
<evidence type="ECO:0000256" key="5">
    <source>
        <dbReference type="ARBA" id="ARBA00023242"/>
    </source>
</evidence>
<keyword evidence="5" id="KW-0539">Nucleus</keyword>
<reference evidence="8 9" key="1">
    <citation type="submission" date="2018-05" db="EMBL/GenBank/DDBJ databases">
        <title>Genome sequencing and assembly of the regulated plant pathogen Lachnellula willkommii and related sister species for the development of diagnostic species identification markers.</title>
        <authorList>
            <person name="Giroux E."/>
            <person name="Bilodeau G."/>
        </authorList>
    </citation>
    <scope>NUCLEOTIDE SEQUENCE [LARGE SCALE GENOMIC DNA]</scope>
    <source>
        <strain evidence="8 9">CBS 268.59</strain>
    </source>
</reference>
<name>A0A8T9BRW8_9HELO</name>
<dbReference type="GO" id="GO:0005634">
    <property type="term" value="C:nucleus"/>
    <property type="evidence" value="ECO:0007669"/>
    <property type="project" value="UniProtKB-SubCell"/>
</dbReference>
<dbReference type="InterPro" id="IPR036638">
    <property type="entry name" value="HLH_DNA-bd_sf"/>
</dbReference>
<comment type="subcellular location">
    <subcellularLocation>
        <location evidence="1">Nucleus</location>
    </subcellularLocation>
</comment>
<dbReference type="GO" id="GO:0000978">
    <property type="term" value="F:RNA polymerase II cis-regulatory region sequence-specific DNA binding"/>
    <property type="evidence" value="ECO:0007669"/>
    <property type="project" value="TreeGrafter"/>
</dbReference>